<proteinExistence type="predicted"/>
<keyword evidence="1 8" id="KW-0732">Signal</keyword>
<dbReference type="GeneTree" id="ENSGT00940000167247"/>
<keyword evidence="2" id="KW-0677">Repeat</keyword>
<evidence type="ECO:0000256" key="2">
    <source>
        <dbReference type="ARBA" id="ARBA00022737"/>
    </source>
</evidence>
<keyword evidence="7" id="KW-0472">Membrane</keyword>
<name>A0A9J7XFF8_CYPCA</name>
<dbReference type="GO" id="GO:0004896">
    <property type="term" value="F:cytokine receptor activity"/>
    <property type="evidence" value="ECO:0007669"/>
    <property type="project" value="TreeGrafter"/>
</dbReference>
<evidence type="ECO:0000256" key="6">
    <source>
        <dbReference type="SAM" id="MobiDB-lite"/>
    </source>
</evidence>
<dbReference type="AlphaFoldDB" id="A0A9J7XFF8"/>
<feature type="region of interest" description="Disordered" evidence="6">
    <location>
        <begin position="633"/>
        <end position="672"/>
    </location>
</feature>
<dbReference type="CDD" id="cd00063">
    <property type="entry name" value="FN3"/>
    <property type="match status" value="2"/>
</dbReference>
<evidence type="ECO:0000313" key="10">
    <source>
        <dbReference type="Ensembl" id="ENSCCRP00000105066.1"/>
    </source>
</evidence>
<evidence type="ECO:0000256" key="3">
    <source>
        <dbReference type="ARBA" id="ARBA00023157"/>
    </source>
</evidence>
<evidence type="ECO:0000256" key="7">
    <source>
        <dbReference type="SAM" id="Phobius"/>
    </source>
</evidence>
<dbReference type="Proteomes" id="UP001108240">
    <property type="component" value="Unplaced"/>
</dbReference>
<organism evidence="10 11">
    <name type="scientific">Cyprinus carpio carpio</name>
    <dbReference type="NCBI Taxonomy" id="630221"/>
    <lineage>
        <taxon>Eukaryota</taxon>
        <taxon>Metazoa</taxon>
        <taxon>Chordata</taxon>
        <taxon>Craniata</taxon>
        <taxon>Vertebrata</taxon>
        <taxon>Euteleostomi</taxon>
        <taxon>Actinopterygii</taxon>
        <taxon>Neopterygii</taxon>
        <taxon>Teleostei</taxon>
        <taxon>Ostariophysi</taxon>
        <taxon>Cypriniformes</taxon>
        <taxon>Cyprinidae</taxon>
        <taxon>Cyprininae</taxon>
        <taxon>Cyprinus</taxon>
    </lineage>
</organism>
<feature type="transmembrane region" description="Helical" evidence="7">
    <location>
        <begin position="554"/>
        <end position="573"/>
    </location>
</feature>
<dbReference type="PANTHER" id="PTHR23036:SF194">
    <property type="entry name" value="FIBRONECTIN TYPE-III DOMAIN-CONTAINING PROTEIN"/>
    <property type="match status" value="1"/>
</dbReference>
<feature type="domain" description="Fibronectin type-III" evidence="9">
    <location>
        <begin position="454"/>
        <end position="546"/>
    </location>
</feature>
<reference evidence="10" key="1">
    <citation type="submission" date="2025-08" db="UniProtKB">
        <authorList>
            <consortium name="Ensembl"/>
        </authorList>
    </citation>
    <scope>IDENTIFICATION</scope>
</reference>
<dbReference type="OMA" id="KMHANIS"/>
<feature type="chain" id="PRO_5039910612" description="Fibronectin type-III domain-containing protein" evidence="8">
    <location>
        <begin position="29"/>
        <end position="795"/>
    </location>
</feature>
<dbReference type="SMART" id="SM00060">
    <property type="entry name" value="FN3"/>
    <property type="match status" value="3"/>
</dbReference>
<dbReference type="Pfam" id="PF00041">
    <property type="entry name" value="fn3"/>
    <property type="match status" value="1"/>
</dbReference>
<evidence type="ECO:0000259" key="9">
    <source>
        <dbReference type="PROSITE" id="PS50853"/>
    </source>
</evidence>
<dbReference type="Ensembl" id="ENSCCRT00000161012.1">
    <property type="protein sequence ID" value="ENSCCRP00000105066.1"/>
    <property type="gene ID" value="ENSCCRG00000077771.1"/>
</dbReference>
<evidence type="ECO:0000256" key="8">
    <source>
        <dbReference type="SAM" id="SignalP"/>
    </source>
</evidence>
<dbReference type="InterPro" id="IPR050379">
    <property type="entry name" value="Type-I_Cytokine_Rcpt"/>
</dbReference>
<dbReference type="GO" id="GO:0009897">
    <property type="term" value="C:external side of plasma membrane"/>
    <property type="evidence" value="ECO:0007669"/>
    <property type="project" value="TreeGrafter"/>
</dbReference>
<keyword evidence="11" id="KW-1185">Reference proteome</keyword>
<dbReference type="PROSITE" id="PS50853">
    <property type="entry name" value="FN3"/>
    <property type="match status" value="1"/>
</dbReference>
<accession>A0A9J7XFF8</accession>
<dbReference type="GO" id="GO:0019955">
    <property type="term" value="F:cytokine binding"/>
    <property type="evidence" value="ECO:0007669"/>
    <property type="project" value="TreeGrafter"/>
</dbReference>
<dbReference type="InterPro" id="IPR036116">
    <property type="entry name" value="FN3_sf"/>
</dbReference>
<dbReference type="Gene3D" id="2.60.40.10">
    <property type="entry name" value="Immunoglobulins"/>
    <property type="match status" value="2"/>
</dbReference>
<dbReference type="PANTHER" id="PTHR23036">
    <property type="entry name" value="CYTOKINE RECEPTOR"/>
    <property type="match status" value="1"/>
</dbReference>
<evidence type="ECO:0000256" key="4">
    <source>
        <dbReference type="ARBA" id="ARBA00023170"/>
    </source>
</evidence>
<keyword evidence="3" id="KW-1015">Disulfide bond</keyword>
<dbReference type="SUPFAM" id="SSF49265">
    <property type="entry name" value="Fibronectin type III"/>
    <property type="match status" value="2"/>
</dbReference>
<protein>
    <recommendedName>
        <fullName evidence="9">Fibronectin type-III domain-containing protein</fullName>
    </recommendedName>
</protein>
<dbReference type="GO" id="GO:0043235">
    <property type="term" value="C:receptor complex"/>
    <property type="evidence" value="ECO:0007669"/>
    <property type="project" value="TreeGrafter"/>
</dbReference>
<evidence type="ECO:0000256" key="1">
    <source>
        <dbReference type="ARBA" id="ARBA00022729"/>
    </source>
</evidence>
<dbReference type="InterPro" id="IPR003961">
    <property type="entry name" value="FN3_dom"/>
</dbReference>
<feature type="signal peptide" evidence="8">
    <location>
        <begin position="1"/>
        <end position="28"/>
    </location>
</feature>
<keyword evidence="4" id="KW-0675">Receptor</keyword>
<keyword evidence="7" id="KW-1133">Transmembrane helix</keyword>
<keyword evidence="7" id="KW-0812">Transmembrane</keyword>
<evidence type="ECO:0000313" key="11">
    <source>
        <dbReference type="Proteomes" id="UP001108240"/>
    </source>
</evidence>
<feature type="compositionally biased region" description="Low complexity" evidence="6">
    <location>
        <begin position="637"/>
        <end position="648"/>
    </location>
</feature>
<reference evidence="10" key="2">
    <citation type="submission" date="2025-09" db="UniProtKB">
        <authorList>
            <consortium name="Ensembl"/>
        </authorList>
    </citation>
    <scope>IDENTIFICATION</scope>
</reference>
<dbReference type="InterPro" id="IPR013783">
    <property type="entry name" value="Ig-like_fold"/>
</dbReference>
<sequence length="795" mass="88845">MRKCSAAFYIALGLLISGFVSLWTTVASTGTCDCSPENLNLLKDKCNNTEGVSDLGCYIKYITSGLNAICEWKGNVSTSYTLYTKQRKCSCVAVHQKDKIWTSNYFLVVLNWNMTAHVIGTSKDQPSCTYKNFSGIPSMMTMCGPHSKITYKRSSGYLTVWVEWGNDSNYIKNFLVKYREFNTTRWKEQQSENSKECVLLNLTPSLPYELQTQCVPIKDCAQCPLSKVIMVPPELTDAPSIQLEIQDHMQNLSISPGQRKVVVKWEYANSEAVDNYNVTVRKVSGESSNRDSFITENSSLTLILSYSAYNISIRALNSAGSSPVSSIAIEQMDEWRDSFGPFTVNITSNSSFSLSWSSSVSSVCYSVEWWAKGQIPAFRRFYRKQTHKEKTEKTKSSTITFHSPLINFQPYTRYYFFLHVRPYKDTCNMKNVNDSETTYGLAQTYFTEGSPISAPGNVSILNITQHSSVITWSPVSEEDLRGFLLGYYIYLTEDNNETSFEVDPSVNSFELQNLESNSAYRVQLSAFTAAGEGERSDSKHFVTNLPDFTALNSIIAAVVVGIIILLLAVHFSFRLLHRAKKLLWPSIPNPENSNAVQKIEIAYELGILEPLNRQRLEESEGCDSSTVCVVGSKREASPLSSPPTTLLLSEDEDSPSIPEEITPPDIPTQVPTREPVITNLNKTDSILSASLDEEVTTFESKDPGETVSNTTELDFIRTSQPAVVFMSDYTTMEIFQQVTMTGIQGPSIQAVKPGLVAVHPGQDYVRQSYFLQEIVKESPGAFNSIDVLNSEITVL</sequence>
<dbReference type="FunFam" id="2.60.40.10:FF:000028">
    <property type="entry name" value="Neuronal cell adhesion molecule"/>
    <property type="match status" value="1"/>
</dbReference>
<keyword evidence="5" id="KW-0325">Glycoprotein</keyword>
<evidence type="ECO:0000256" key="5">
    <source>
        <dbReference type="ARBA" id="ARBA00023180"/>
    </source>
</evidence>